<accession>A0A1H3ZBC1</accession>
<dbReference type="AlphaFoldDB" id="A0A1H3ZBC1"/>
<proteinExistence type="predicted"/>
<keyword evidence="2" id="KW-1185">Reference proteome</keyword>
<dbReference type="InterPro" id="IPR057180">
    <property type="entry name" value="DUF7858"/>
</dbReference>
<dbReference type="Proteomes" id="UP000236755">
    <property type="component" value="Unassembled WGS sequence"/>
</dbReference>
<dbReference type="EMBL" id="FNQT01000003">
    <property type="protein sequence ID" value="SEA20915.1"/>
    <property type="molecule type" value="Genomic_DNA"/>
</dbReference>
<dbReference type="OrthoDB" id="239492at2157"/>
<dbReference type="STRING" id="555874.SAMN04488065_2259"/>
<reference evidence="1 2" key="1">
    <citation type="submission" date="2016-10" db="EMBL/GenBank/DDBJ databases">
        <authorList>
            <person name="de Groot N.N."/>
        </authorList>
    </citation>
    <scope>NUCLEOTIDE SEQUENCE [LARGE SCALE GENOMIC DNA]</scope>
    <source>
        <strain evidence="1 2">CGMCC 1.8712</strain>
    </source>
</reference>
<gene>
    <name evidence="1" type="ORF">SAMN04488065_2259</name>
</gene>
<evidence type="ECO:0000313" key="2">
    <source>
        <dbReference type="Proteomes" id="UP000236755"/>
    </source>
</evidence>
<protein>
    <submittedName>
        <fullName evidence="1">Uncharacterized protein</fullName>
    </submittedName>
</protein>
<evidence type="ECO:0000313" key="1">
    <source>
        <dbReference type="EMBL" id="SEA20915.1"/>
    </source>
</evidence>
<sequence length="171" mass="17708">MGLSDIAAGIEVCEQQRERGVPTVDATGSDLLDRLDAHANHLPCTPEAAASVLDAYAAGTSIGDCAREAGIAPMTAAKLLHRCGVTGVSPLAPTAREILRDWLDGDLSRSEAVTLVGADEAEFALATYVETHEAVPDLADAVAGVLEPESNASVAKRDALAETMSAVEDLR</sequence>
<dbReference type="RefSeq" id="WP_092634987.1">
    <property type="nucleotide sequence ID" value="NZ_FNQT01000003.1"/>
</dbReference>
<dbReference type="Pfam" id="PF25257">
    <property type="entry name" value="DUF7858"/>
    <property type="match status" value="1"/>
</dbReference>
<organism evidence="1 2">
    <name type="scientific">Haloplanus vescus</name>
    <dbReference type="NCBI Taxonomy" id="555874"/>
    <lineage>
        <taxon>Archaea</taxon>
        <taxon>Methanobacteriati</taxon>
        <taxon>Methanobacteriota</taxon>
        <taxon>Stenosarchaea group</taxon>
        <taxon>Halobacteria</taxon>
        <taxon>Halobacteriales</taxon>
        <taxon>Haloferacaceae</taxon>
        <taxon>Haloplanus</taxon>
    </lineage>
</organism>
<name>A0A1H3ZBC1_9EURY</name>